<dbReference type="KEGG" id="lbi:LEPBI_I1353"/>
<name>B0SPD9_LEPBP</name>
<dbReference type="InterPro" id="IPR050695">
    <property type="entry name" value="N-acetylmuramoyl_amidase_3"/>
</dbReference>
<protein>
    <recommendedName>
        <fullName evidence="4">N-acetylmuramoyl-L-alanine amidase</fullName>
    </recommendedName>
</protein>
<dbReference type="Gene3D" id="3.40.630.40">
    <property type="entry name" value="Zn-dependent exopeptidases"/>
    <property type="match status" value="1"/>
</dbReference>
<proteinExistence type="predicted"/>
<dbReference type="PANTHER" id="PTHR30404:SF0">
    <property type="entry name" value="N-ACETYLMURAMOYL-L-ALANINE AMIDASE AMIC"/>
    <property type="match status" value="1"/>
</dbReference>
<dbReference type="HOGENOM" id="CLU_622464_0_0_12"/>
<keyword evidence="3" id="KW-1185">Reference proteome</keyword>
<dbReference type="GO" id="GO:0030288">
    <property type="term" value="C:outer membrane-bounded periplasmic space"/>
    <property type="evidence" value="ECO:0007669"/>
    <property type="project" value="TreeGrafter"/>
</dbReference>
<dbReference type="Proteomes" id="UP000001847">
    <property type="component" value="Chromosome I"/>
</dbReference>
<evidence type="ECO:0008006" key="4">
    <source>
        <dbReference type="Google" id="ProtNLM"/>
    </source>
</evidence>
<evidence type="ECO:0000313" key="3">
    <source>
        <dbReference type="Proteomes" id="UP000001847"/>
    </source>
</evidence>
<dbReference type="PANTHER" id="PTHR30404">
    <property type="entry name" value="N-ACETYLMURAMOYL-L-ALANINE AMIDASE"/>
    <property type="match status" value="1"/>
</dbReference>
<sequence>MRAEDGKRMLSVPNLSSKDFFLSVFIFFSFIVSLSSEPTYRIVIDPGHGGVAKDPKSLHGDKYDSVTQTFLETYKQGTEHGSYTERKVVLDLAKEVHKILKLTETETGWKEFEGYLKLFSKKNDFTRVKLVSHLTRETSFDDDVSSDDPNAAYRLYDYPDSKTAVRKKGRLSKINEIKPQLVLSLHLNPAGKGQKGGMAAVLTPGYKTFSLLKKISNKEKSPNSFLKGPWSDWLVFQSGWSKLENATADTWIYFHGYWSKKNGKDTDLTKFEGYRQNMISWKYADDPNWEKNIGKKGPYAKSHEEFLETGRFWEREMGKKEEWRREGGKEGFGGDNHYVTKELMRFVQYGLPIQLKKLDTPYPELGPIQKPYISTYSLPTYTNALCAFIEIGYVNRSRDIKYLTQNKKETAISLAVGIYSLFVGLDVKKKLNLPYHPKGKKVNWERYETYFDEVL</sequence>
<organism evidence="2 3">
    <name type="scientific">Leptospira biflexa serovar Patoc (strain Patoc 1 / ATCC 23582 / Paris)</name>
    <dbReference type="NCBI Taxonomy" id="456481"/>
    <lineage>
        <taxon>Bacteria</taxon>
        <taxon>Pseudomonadati</taxon>
        <taxon>Spirochaetota</taxon>
        <taxon>Spirochaetia</taxon>
        <taxon>Leptospirales</taxon>
        <taxon>Leptospiraceae</taxon>
        <taxon>Leptospira</taxon>
    </lineage>
</organism>
<reference evidence="2 3" key="1">
    <citation type="journal article" date="2008" name="PLoS ONE">
        <title>Genome sequence of the saprophyte Leptospira biflexa provides insights into the evolution of Leptospira and the pathogenesis of leptospirosis.</title>
        <authorList>
            <person name="Picardeau M."/>
            <person name="Bulach D.M."/>
            <person name="Bouchier C."/>
            <person name="Zuerner R.L."/>
            <person name="Zidane N."/>
            <person name="Wilson P.J."/>
            <person name="Creno S."/>
            <person name="Kuczek E.S."/>
            <person name="Bommezzadri S."/>
            <person name="Davis J.C."/>
            <person name="McGrath A."/>
            <person name="Johnson M.J."/>
            <person name="Boursaux-Eude C."/>
            <person name="Seemann T."/>
            <person name="Rouy Z."/>
            <person name="Coppel R.L."/>
            <person name="Rood J.I."/>
            <person name="Lajus A."/>
            <person name="Davies J.K."/>
            <person name="Medigue C."/>
            <person name="Adler B."/>
        </authorList>
    </citation>
    <scope>NUCLEOTIDE SEQUENCE [LARGE SCALE GENOMIC DNA]</scope>
    <source>
        <strain evidence="3">Patoc 1 / ATCC 23582 / Paris</strain>
    </source>
</reference>
<dbReference type="GO" id="GO:0008745">
    <property type="term" value="F:N-acetylmuramoyl-L-alanine amidase activity"/>
    <property type="evidence" value="ECO:0007669"/>
    <property type="project" value="TreeGrafter"/>
</dbReference>
<keyword evidence="1" id="KW-0378">Hydrolase</keyword>
<dbReference type="EMBL" id="CP000786">
    <property type="protein sequence ID" value="ABZ97463.1"/>
    <property type="molecule type" value="Genomic_DNA"/>
</dbReference>
<accession>B0SPD9</accession>
<evidence type="ECO:0000256" key="1">
    <source>
        <dbReference type="ARBA" id="ARBA00022801"/>
    </source>
</evidence>
<evidence type="ECO:0000313" key="2">
    <source>
        <dbReference type="EMBL" id="ABZ97463.1"/>
    </source>
</evidence>
<dbReference type="AlphaFoldDB" id="B0SPD9"/>
<dbReference type="STRING" id="456481.LEPBI_I1353"/>
<gene>
    <name evidence="2" type="ordered locus">LEPBI_I1353</name>
</gene>